<proteinExistence type="inferred from homology"/>
<sequence>MYVLLCGDGSFYGGFTTDVLRRLHQHQQCCGAKYTKSRQPVSLLYSCQFATKHEALQAEYQFKHQSRRSKEKFLRDHQIHW</sequence>
<reference evidence="3 4" key="1">
    <citation type="journal article" date="2015" name="Genome Announc.">
        <title>Expanding the biotechnology potential of lactobacilli through comparative genomics of 213 strains and associated genera.</title>
        <authorList>
            <person name="Sun Z."/>
            <person name="Harris H.M."/>
            <person name="McCann A."/>
            <person name="Guo C."/>
            <person name="Argimon S."/>
            <person name="Zhang W."/>
            <person name="Yang X."/>
            <person name="Jeffery I.B."/>
            <person name="Cooney J.C."/>
            <person name="Kagawa T.F."/>
            <person name="Liu W."/>
            <person name="Song Y."/>
            <person name="Salvetti E."/>
            <person name="Wrobel A."/>
            <person name="Rasinkangas P."/>
            <person name="Parkhill J."/>
            <person name="Rea M.C."/>
            <person name="O'Sullivan O."/>
            <person name="Ritari J."/>
            <person name="Douillard F.P."/>
            <person name="Paul Ross R."/>
            <person name="Yang R."/>
            <person name="Briner A.E."/>
            <person name="Felis G.E."/>
            <person name="de Vos W.M."/>
            <person name="Barrangou R."/>
            <person name="Klaenhammer T.R."/>
            <person name="Caufield P.W."/>
            <person name="Cui Y."/>
            <person name="Zhang H."/>
            <person name="O'Toole P.W."/>
        </authorList>
    </citation>
    <scope>NUCLEOTIDE SEQUENCE [LARGE SCALE GENOMIC DNA]</scope>
    <source>
        <strain evidence="3 4">DSM 22689</strain>
    </source>
</reference>
<dbReference type="InterPro" id="IPR035901">
    <property type="entry name" value="GIY-YIG_endonuc_sf"/>
</dbReference>
<evidence type="ECO:0000313" key="3">
    <source>
        <dbReference type="EMBL" id="KRM91383.1"/>
    </source>
</evidence>
<dbReference type="InterPro" id="IPR000305">
    <property type="entry name" value="GIY-YIG_endonuc"/>
</dbReference>
<dbReference type="PANTHER" id="PTHR34477">
    <property type="entry name" value="UPF0213 PROTEIN YHBQ"/>
    <property type="match status" value="1"/>
</dbReference>
<evidence type="ECO:0000259" key="2">
    <source>
        <dbReference type="PROSITE" id="PS50164"/>
    </source>
</evidence>
<evidence type="ECO:0000256" key="1">
    <source>
        <dbReference type="ARBA" id="ARBA00007435"/>
    </source>
</evidence>
<dbReference type="PATRIC" id="fig|1423745.4.peg.955"/>
<dbReference type="Pfam" id="PF01541">
    <property type="entry name" value="GIY-YIG"/>
    <property type="match status" value="1"/>
</dbReference>
<dbReference type="Proteomes" id="UP000051586">
    <property type="component" value="Unassembled WGS sequence"/>
</dbReference>
<dbReference type="SUPFAM" id="SSF82771">
    <property type="entry name" value="GIY-YIG endonuclease"/>
    <property type="match status" value="1"/>
</dbReference>
<dbReference type="Gene3D" id="3.40.1440.10">
    <property type="entry name" value="GIY-YIG endonuclease"/>
    <property type="match status" value="1"/>
</dbReference>
<dbReference type="STRING" id="1423745.GCA_001311215_01562"/>
<accession>A0A0R2CIS1</accession>
<evidence type="ECO:0000313" key="4">
    <source>
        <dbReference type="Proteomes" id="UP000051586"/>
    </source>
</evidence>
<dbReference type="CDD" id="cd10456">
    <property type="entry name" value="GIY-YIG_UPF0213"/>
    <property type="match status" value="1"/>
</dbReference>
<dbReference type="AlphaFoldDB" id="A0A0R2CIS1"/>
<dbReference type="EMBL" id="AYZI01000005">
    <property type="protein sequence ID" value="KRM91383.1"/>
    <property type="molecule type" value="Genomic_DNA"/>
</dbReference>
<comment type="caution">
    <text evidence="3">The sequence shown here is derived from an EMBL/GenBank/DDBJ whole genome shotgun (WGS) entry which is preliminary data.</text>
</comment>
<dbReference type="PANTHER" id="PTHR34477:SF1">
    <property type="entry name" value="UPF0213 PROTEIN YHBQ"/>
    <property type="match status" value="1"/>
</dbReference>
<name>A0A0R2CIS1_9LACO</name>
<feature type="domain" description="GIY-YIG" evidence="2">
    <location>
        <begin position="1"/>
        <end position="72"/>
    </location>
</feature>
<protein>
    <recommendedName>
        <fullName evidence="2">GIY-YIG domain-containing protein</fullName>
    </recommendedName>
</protein>
<gene>
    <name evidence="3" type="ORF">FC87_GL000894</name>
</gene>
<organism evidence="3 4">
    <name type="scientific">Fructilactobacillus florum DSM 22689 = JCM 16035</name>
    <dbReference type="NCBI Taxonomy" id="1423745"/>
    <lineage>
        <taxon>Bacteria</taxon>
        <taxon>Bacillati</taxon>
        <taxon>Bacillota</taxon>
        <taxon>Bacilli</taxon>
        <taxon>Lactobacillales</taxon>
        <taxon>Lactobacillaceae</taxon>
        <taxon>Fructilactobacillus</taxon>
    </lineage>
</organism>
<dbReference type="PROSITE" id="PS50164">
    <property type="entry name" value="GIY_YIG"/>
    <property type="match status" value="1"/>
</dbReference>
<dbReference type="InterPro" id="IPR050190">
    <property type="entry name" value="UPF0213_domain"/>
</dbReference>
<comment type="similarity">
    <text evidence="1">Belongs to the UPF0213 family.</text>
</comment>